<evidence type="ECO:0000259" key="3">
    <source>
        <dbReference type="Pfam" id="PF11774"/>
    </source>
</evidence>
<keyword evidence="1" id="KW-0238">DNA-binding</keyword>
<organism evidence="5">
    <name type="scientific">freshwater metagenome</name>
    <dbReference type="NCBI Taxonomy" id="449393"/>
    <lineage>
        <taxon>unclassified sequences</taxon>
        <taxon>metagenomes</taxon>
        <taxon>ecological metagenomes</taxon>
    </lineage>
</organism>
<evidence type="ECO:0000259" key="4">
    <source>
        <dbReference type="Pfam" id="PF23359"/>
    </source>
</evidence>
<evidence type="ECO:0000256" key="2">
    <source>
        <dbReference type="SAM" id="MobiDB-lite"/>
    </source>
</evidence>
<proteinExistence type="predicted"/>
<dbReference type="Gene3D" id="3.30.60.230">
    <property type="entry name" value="Lsr2, dimerization domain"/>
    <property type="match status" value="1"/>
</dbReference>
<feature type="region of interest" description="Disordered" evidence="2">
    <location>
        <begin position="55"/>
        <end position="95"/>
    </location>
</feature>
<gene>
    <name evidence="5" type="ORF">UFOPK3662_03818</name>
</gene>
<name>A0A6J7LCQ7_9ZZZZ</name>
<dbReference type="GO" id="GO:0003677">
    <property type="term" value="F:DNA binding"/>
    <property type="evidence" value="ECO:0007669"/>
    <property type="project" value="UniProtKB-KW"/>
</dbReference>
<feature type="domain" description="Lsr2 dimerization" evidence="3">
    <location>
        <begin position="1"/>
        <end position="57"/>
    </location>
</feature>
<dbReference type="Pfam" id="PF11774">
    <property type="entry name" value="Lsr2"/>
    <property type="match status" value="1"/>
</dbReference>
<dbReference type="Gene3D" id="4.10.320.10">
    <property type="entry name" value="E3-binding domain"/>
    <property type="match status" value="1"/>
</dbReference>
<dbReference type="AlphaFoldDB" id="A0A6J7LCQ7"/>
<dbReference type="InterPro" id="IPR024412">
    <property type="entry name" value="Lsr2_dim_dom"/>
</dbReference>
<protein>
    <submittedName>
        <fullName evidence="5">Unannotated protein</fullName>
    </submittedName>
</protein>
<sequence>MAQKVNIVLVDDLDGTEATETVTFGLDGVSYEIDLNDGNAAALREAMSGYVGHARKVSGGGRRARKSGAASTSNTKDVREWAKAQGMEVSERGRISADVQQAYDAAH</sequence>
<evidence type="ECO:0000313" key="5">
    <source>
        <dbReference type="EMBL" id="CAB4966188.1"/>
    </source>
</evidence>
<dbReference type="InterPro" id="IPR055370">
    <property type="entry name" value="Lsr2_DNA-bd"/>
</dbReference>
<dbReference type="EMBL" id="CAFBMW010000059">
    <property type="protein sequence ID" value="CAB4966188.1"/>
    <property type="molecule type" value="Genomic_DNA"/>
</dbReference>
<reference evidence="5" key="1">
    <citation type="submission" date="2020-05" db="EMBL/GenBank/DDBJ databases">
        <authorList>
            <person name="Chiriac C."/>
            <person name="Salcher M."/>
            <person name="Ghai R."/>
            <person name="Kavagutti S V."/>
        </authorList>
    </citation>
    <scope>NUCLEOTIDE SEQUENCE</scope>
</reference>
<dbReference type="Pfam" id="PF23359">
    <property type="entry name" value="Lsr2_DNA-bd"/>
    <property type="match status" value="1"/>
</dbReference>
<feature type="domain" description="Lsr2 DNA-binding" evidence="4">
    <location>
        <begin position="72"/>
        <end position="106"/>
    </location>
</feature>
<dbReference type="InterPro" id="IPR042261">
    <property type="entry name" value="Lsr2-like_dimerization"/>
</dbReference>
<evidence type="ECO:0000256" key="1">
    <source>
        <dbReference type="ARBA" id="ARBA00023125"/>
    </source>
</evidence>
<dbReference type="InterPro" id="IPR036625">
    <property type="entry name" value="E3-bd_dom_sf"/>
</dbReference>
<accession>A0A6J7LCQ7</accession>
<dbReference type="GO" id="GO:0016746">
    <property type="term" value="F:acyltransferase activity"/>
    <property type="evidence" value="ECO:0007669"/>
    <property type="project" value="InterPro"/>
</dbReference>